<dbReference type="InterPro" id="IPR000594">
    <property type="entry name" value="ThiF_NAD_FAD-bd"/>
</dbReference>
<keyword evidence="5" id="KW-0653">Protein transport</keyword>
<evidence type="ECO:0000259" key="12">
    <source>
        <dbReference type="Pfam" id="PF16420"/>
    </source>
</evidence>
<dbReference type="GO" id="GO:0000422">
    <property type="term" value="P:autophagy of mitochondrion"/>
    <property type="evidence" value="ECO:0007669"/>
    <property type="project" value="TreeGrafter"/>
</dbReference>
<evidence type="ECO:0000256" key="7">
    <source>
        <dbReference type="ARBA" id="ARBA00029897"/>
    </source>
</evidence>
<evidence type="ECO:0000256" key="8">
    <source>
        <dbReference type="ARBA" id="ARBA00030242"/>
    </source>
</evidence>
<proteinExistence type="inferred from homology"/>
<feature type="region of interest" description="Disordered" evidence="10">
    <location>
        <begin position="252"/>
        <end position="273"/>
    </location>
</feature>
<dbReference type="GO" id="GO:0000407">
    <property type="term" value="C:phagophore assembly site"/>
    <property type="evidence" value="ECO:0007669"/>
    <property type="project" value="TreeGrafter"/>
</dbReference>
<evidence type="ECO:0000256" key="2">
    <source>
        <dbReference type="ARBA" id="ARBA00017647"/>
    </source>
</evidence>
<dbReference type="GO" id="GO:0000045">
    <property type="term" value="P:autophagosome assembly"/>
    <property type="evidence" value="ECO:0007669"/>
    <property type="project" value="TreeGrafter"/>
</dbReference>
<evidence type="ECO:0000256" key="5">
    <source>
        <dbReference type="ARBA" id="ARBA00022927"/>
    </source>
</evidence>
<evidence type="ECO:0000256" key="1">
    <source>
        <dbReference type="ARBA" id="ARBA00010931"/>
    </source>
</evidence>
<comment type="similarity">
    <text evidence="1">Belongs to the ATG7 family.</text>
</comment>
<reference evidence="13 14" key="1">
    <citation type="journal article" date="2024" name="Nat. Commun.">
        <title>Phylogenomics reveals the evolutionary origins of lichenization in chlorophyte algae.</title>
        <authorList>
            <person name="Puginier C."/>
            <person name="Libourel C."/>
            <person name="Otte J."/>
            <person name="Skaloud P."/>
            <person name="Haon M."/>
            <person name="Grisel S."/>
            <person name="Petersen M."/>
            <person name="Berrin J.G."/>
            <person name="Delaux P.M."/>
            <person name="Dal Grande F."/>
            <person name="Keller J."/>
        </authorList>
    </citation>
    <scope>NUCLEOTIDE SEQUENCE [LARGE SCALE GENOMIC DNA]</scope>
    <source>
        <strain evidence="13 14">SAG 2523</strain>
    </source>
</reference>
<comment type="caution">
    <text evidence="13">The sequence shown here is derived from an EMBL/GenBank/DDBJ whole genome shotgun (WGS) entry which is preliminary data.</text>
</comment>
<feature type="domain" description="THIF-type NAD/FAD binding fold" evidence="11">
    <location>
        <begin position="302"/>
        <end position="556"/>
    </location>
</feature>
<dbReference type="InterPro" id="IPR045886">
    <property type="entry name" value="ThiF/MoeB/HesA"/>
</dbReference>
<sequence length="656" mass="70361">MQSSTPQPGRPDPSNVLFDPFQSTVTQGFWTELSDLKLGTLRLSEEPLTISGFWGPSNYEGVPPQLQVDNESFRLAHSSAEVSVGIRAQHEVPGTLHNLNSIERFRAFQANKRSAEQATALQIWQDILSGAAEAQPRLLQRFLLFTFADLKLFRYHYWFAFPALKPPAPFTLEQPVAGLTSAFGPQLAAKVARACQSWRERAHTQLQPDGKPGTRQPAWLLLIAQDGHSARCHPLLAWQQVKREAAAQQAQDGCAPEAAAWEPGRRRPDGSVQQPRVAELAASMDPSALAHSAVHLNLGLMRWRAAPALDLEKLATAKCLLLGAGTLGCAVARTLLGWGVSSITLVDSGRVAYSNPVRQSLFTFEDSRGGATPKAQAAAASLRCIYPHVEAEGRQLTVPMPGHPLTPAELSQAEEDAAKLDALVADCDVVFLLMDTREARWLPTLLAATHGKLAINAALAFDTFLVMRHGAPPVPDAGFLTSHEARAGTSRSSGRPGSAPQRLGCYFCSDVVAPVDSTVDRPLDQMCTVARPGLAPIAGALAVEMMASVLQHPAGIYAPALDTSGAGFGASRNPEEGQAFSQCTACSACVVQQYKQQGWQFLQQALQDPKGLEDLTGLTELQEKAAAAAELMDLDHAGSMESAGALEEGGDEWTAL</sequence>
<dbReference type="Pfam" id="PF16420">
    <property type="entry name" value="ATG7_N"/>
    <property type="match status" value="1"/>
</dbReference>
<gene>
    <name evidence="13" type="ORF">WJX84_011539</name>
</gene>
<dbReference type="FunFam" id="3.40.140.70:FF:000001">
    <property type="entry name" value="Ubiquitin-like modifier-activating enzyme atg7"/>
    <property type="match status" value="1"/>
</dbReference>
<dbReference type="PANTHER" id="PTHR10953:SF3">
    <property type="entry name" value="UBIQUITIN-LIKE MODIFIER-ACTIVATING ENZYME ATG7"/>
    <property type="match status" value="1"/>
</dbReference>
<dbReference type="Gene3D" id="3.40.140.70">
    <property type="entry name" value="Ubiquitin-like modifier-activating enzyme ATG7 N-terminal domain"/>
    <property type="match status" value="1"/>
</dbReference>
<keyword evidence="6" id="KW-0072">Autophagy</keyword>
<dbReference type="GO" id="GO:0019778">
    <property type="term" value="F:Atg12 activating enzyme activity"/>
    <property type="evidence" value="ECO:0007669"/>
    <property type="project" value="TreeGrafter"/>
</dbReference>
<dbReference type="GO" id="GO:0019779">
    <property type="term" value="F:Atg8 activating enzyme activity"/>
    <property type="evidence" value="ECO:0007669"/>
    <property type="project" value="TreeGrafter"/>
</dbReference>
<dbReference type="GO" id="GO:0034727">
    <property type="term" value="P:piecemeal microautophagy of the nucleus"/>
    <property type="evidence" value="ECO:0007669"/>
    <property type="project" value="TreeGrafter"/>
</dbReference>
<name>A0AAW1TD40_9CHLO</name>
<feature type="domain" description="Ubiquitin-like modifier-activating enzyme Atg7 N-terminal" evidence="12">
    <location>
        <begin position="18"/>
        <end position="243"/>
    </location>
</feature>
<dbReference type="EMBL" id="JALJOV010000128">
    <property type="protein sequence ID" value="KAK9866865.1"/>
    <property type="molecule type" value="Genomic_DNA"/>
</dbReference>
<accession>A0AAW1TD40</accession>
<dbReference type="PANTHER" id="PTHR10953">
    <property type="entry name" value="UBIQUITIN-ACTIVATING ENZYME E1"/>
    <property type="match status" value="1"/>
</dbReference>
<dbReference type="Proteomes" id="UP001485043">
    <property type="component" value="Unassembled WGS sequence"/>
</dbReference>
<evidence type="ECO:0000259" key="11">
    <source>
        <dbReference type="Pfam" id="PF00899"/>
    </source>
</evidence>
<dbReference type="AlphaFoldDB" id="A0AAW1TD40"/>
<dbReference type="Gene3D" id="3.40.50.720">
    <property type="entry name" value="NAD(P)-binding Rossmann-like Domain"/>
    <property type="match status" value="1"/>
</dbReference>
<evidence type="ECO:0000256" key="3">
    <source>
        <dbReference type="ARBA" id="ARBA00018730"/>
    </source>
</evidence>
<dbReference type="SUPFAM" id="SSF69572">
    <property type="entry name" value="Activating enzymes of the ubiquitin-like proteins"/>
    <property type="match status" value="1"/>
</dbReference>
<evidence type="ECO:0000256" key="4">
    <source>
        <dbReference type="ARBA" id="ARBA00022448"/>
    </source>
</evidence>
<dbReference type="InterPro" id="IPR032197">
    <property type="entry name" value="Atg7_N"/>
</dbReference>
<evidence type="ECO:0000256" key="6">
    <source>
        <dbReference type="ARBA" id="ARBA00023006"/>
    </source>
</evidence>
<evidence type="ECO:0000313" key="14">
    <source>
        <dbReference type="Proteomes" id="UP001485043"/>
    </source>
</evidence>
<dbReference type="Pfam" id="PF00899">
    <property type="entry name" value="ThiF"/>
    <property type="match status" value="1"/>
</dbReference>
<keyword evidence="14" id="KW-1185">Reference proteome</keyword>
<dbReference type="GO" id="GO:0032446">
    <property type="term" value="P:protein modification by small protein conjugation"/>
    <property type="evidence" value="ECO:0007669"/>
    <property type="project" value="TreeGrafter"/>
</dbReference>
<dbReference type="InterPro" id="IPR042522">
    <property type="entry name" value="Atg7_N_1"/>
</dbReference>
<evidence type="ECO:0000256" key="9">
    <source>
        <dbReference type="ARBA" id="ARBA00032823"/>
    </source>
</evidence>
<dbReference type="GO" id="GO:0015031">
    <property type="term" value="P:protein transport"/>
    <property type="evidence" value="ECO:0007669"/>
    <property type="project" value="UniProtKB-KW"/>
</dbReference>
<organism evidence="13 14">
    <name type="scientific">Apatococcus fuscideae</name>
    <dbReference type="NCBI Taxonomy" id="2026836"/>
    <lineage>
        <taxon>Eukaryota</taxon>
        <taxon>Viridiplantae</taxon>
        <taxon>Chlorophyta</taxon>
        <taxon>core chlorophytes</taxon>
        <taxon>Trebouxiophyceae</taxon>
        <taxon>Chlorellales</taxon>
        <taxon>Chlorellaceae</taxon>
        <taxon>Apatococcus</taxon>
    </lineage>
</organism>
<dbReference type="GO" id="GO:0006995">
    <property type="term" value="P:cellular response to nitrogen starvation"/>
    <property type="evidence" value="ECO:0007669"/>
    <property type="project" value="TreeGrafter"/>
</dbReference>
<keyword evidence="4" id="KW-0813">Transport</keyword>
<dbReference type="InterPro" id="IPR035985">
    <property type="entry name" value="Ubiquitin-activating_enz"/>
</dbReference>
<evidence type="ECO:0000313" key="13">
    <source>
        <dbReference type="EMBL" id="KAK9866865.1"/>
    </source>
</evidence>
<protein>
    <recommendedName>
        <fullName evidence="2">Ubiquitin-like modifier-activating enzyme ATG7</fullName>
    </recommendedName>
    <alternativeName>
        <fullName evidence="7 9">ATG12-activating enzyme E1 ATG7</fullName>
    </alternativeName>
    <alternativeName>
        <fullName evidence="8">Autophagy-related protein 7</fullName>
    </alternativeName>
    <alternativeName>
        <fullName evidence="3">Ubiquitin-like modifier-activating enzyme atg7</fullName>
    </alternativeName>
</protein>
<evidence type="ECO:0000256" key="10">
    <source>
        <dbReference type="SAM" id="MobiDB-lite"/>
    </source>
</evidence>